<keyword evidence="9" id="KW-1185">Reference proteome</keyword>
<organism evidence="8 9">
    <name type="scientific">Diaporthe vaccinii</name>
    <dbReference type="NCBI Taxonomy" id="105482"/>
    <lineage>
        <taxon>Eukaryota</taxon>
        <taxon>Fungi</taxon>
        <taxon>Dikarya</taxon>
        <taxon>Ascomycota</taxon>
        <taxon>Pezizomycotina</taxon>
        <taxon>Sordariomycetes</taxon>
        <taxon>Sordariomycetidae</taxon>
        <taxon>Diaporthales</taxon>
        <taxon>Diaporthaceae</taxon>
        <taxon>Diaporthe</taxon>
        <taxon>Diaporthe eres species complex</taxon>
    </lineage>
</organism>
<evidence type="ECO:0000256" key="4">
    <source>
        <dbReference type="ARBA" id="ARBA00022989"/>
    </source>
</evidence>
<gene>
    <name evidence="8" type="ORF">FJTKL_15194</name>
</gene>
<feature type="region of interest" description="Disordered" evidence="6">
    <location>
        <begin position="141"/>
        <end position="173"/>
    </location>
</feature>
<sequence length="819" mass="89346">MAPLSSEPRQVLVVLNPVRRRALYQLVTEITAYMRSQLELHDRDDGQATKDASRPASHAAQAPSDRDYPPRGSTSTAAASAAAKAKAEASISQAHTPPSPELIALRKAALTQFDEWKKEFHTKLREVLAASDDNKVLEARSERQRKMAQIKADSPAEGEDLIDFGGGPSPNQAAQDAAKAIESLQAIYHPIPTRLTTVPAEDRKEVASAVLILLLSTGKYTAYARTFITYLTSALELPLSFLTDEEKEIAKTMIEASAQTEKAKKDETMSAEAEAQKRKQQGQVGRFWKVGLASVAGAAIIGVTGGLAAPVVAGAIGGLMGSVGLGGLASFLGIFWMNGALVGTLFGAFGARMTGEMADKYAREVEDFRFLPLKDEWGSEFRKEQKDIRRLRVSIGINGWLMSEDEVTKPWRALGDETEAFALRYEMNSLLELGHALEDTVASYAWSILKIEILKRTVLATLWAALWPIQLLKLAAGVDNPFNLAKNRSEKAGRILADALINKIQGERPVTLIGYSLGARVIYVCLKTLAEREAFGLVDTVVFIGAPTPSNRDEWQLIRSVVTGKLFNVYSENDYILAFLYRATSIQLGIAGLQAVEDIEGVENLDLTEDVKGHLRYPGLIAQILTKCGFPNISGGEKPIEKEEDIRLEDMDGSSKTGTLLNLDEPPVTPVAVKPLSRKTHRDISFPSGFPKTDERPVVRKVQSTPAAGPLSSELQTAFDPHEPKSLVGSPEAKEWQRRLPDAPNASSPAMSQPPPSYSPGKFTLPPEVADKLYGAADDEDDEDDDYGGGISMMDNDHDDDGDMVTYMEPLRLEGRDEK</sequence>
<comment type="similarity">
    <text evidence="2">Belongs to the TMCO4 family.</text>
</comment>
<feature type="region of interest" description="Disordered" evidence="6">
    <location>
        <begin position="703"/>
        <end position="804"/>
    </location>
</feature>
<dbReference type="Gene3D" id="3.40.50.1820">
    <property type="entry name" value="alpha/beta hydrolase"/>
    <property type="match status" value="1"/>
</dbReference>
<dbReference type="Proteomes" id="UP001600888">
    <property type="component" value="Unassembled WGS sequence"/>
</dbReference>
<dbReference type="PANTHER" id="PTHR17920">
    <property type="entry name" value="TRANSMEMBRANE AND COILED-COIL DOMAIN-CONTAINING PROTEIN 4 TMCO4"/>
    <property type="match status" value="1"/>
</dbReference>
<comment type="caution">
    <text evidence="8">The sequence shown here is derived from an EMBL/GenBank/DDBJ whole genome shotgun (WGS) entry which is preliminary data.</text>
</comment>
<evidence type="ECO:0000256" key="1">
    <source>
        <dbReference type="ARBA" id="ARBA00004141"/>
    </source>
</evidence>
<feature type="compositionally biased region" description="Basic and acidic residues" evidence="6">
    <location>
        <begin position="43"/>
        <end position="53"/>
    </location>
</feature>
<evidence type="ECO:0000256" key="6">
    <source>
        <dbReference type="SAM" id="MobiDB-lite"/>
    </source>
</evidence>
<dbReference type="SUPFAM" id="SSF53474">
    <property type="entry name" value="alpha/beta-Hydrolases"/>
    <property type="match status" value="1"/>
</dbReference>
<reference evidence="8 9" key="1">
    <citation type="submission" date="2024-03" db="EMBL/GenBank/DDBJ databases">
        <title>A high-quality draft genome sequence of Diaporthe vaccinii, a causative agent of upright dieback and viscid rot disease in cranberry plants.</title>
        <authorList>
            <person name="Sarrasin M."/>
            <person name="Lang B.F."/>
            <person name="Burger G."/>
        </authorList>
    </citation>
    <scope>NUCLEOTIDE SEQUENCE [LARGE SCALE GENOMIC DNA]</scope>
    <source>
        <strain evidence="8 9">IS7</strain>
    </source>
</reference>
<evidence type="ECO:0000256" key="7">
    <source>
        <dbReference type="SAM" id="Phobius"/>
    </source>
</evidence>
<comment type="subcellular location">
    <subcellularLocation>
        <location evidence="1">Membrane</location>
        <topology evidence="1">Multi-pass membrane protein</topology>
    </subcellularLocation>
</comment>
<feature type="region of interest" description="Disordered" evidence="6">
    <location>
        <begin position="43"/>
        <end position="81"/>
    </location>
</feature>
<protein>
    <recommendedName>
        <fullName evidence="10">Transmembrane and coiled-coil domain-containing protein</fullName>
    </recommendedName>
</protein>
<evidence type="ECO:0000313" key="8">
    <source>
        <dbReference type="EMBL" id="KAL2277756.1"/>
    </source>
</evidence>
<dbReference type="Pfam" id="PF05277">
    <property type="entry name" value="DUF726"/>
    <property type="match status" value="1"/>
</dbReference>
<evidence type="ECO:0000256" key="3">
    <source>
        <dbReference type="ARBA" id="ARBA00022692"/>
    </source>
</evidence>
<feature type="compositionally biased region" description="Basic and acidic residues" evidence="6">
    <location>
        <begin position="732"/>
        <end position="741"/>
    </location>
</feature>
<dbReference type="InterPro" id="IPR007941">
    <property type="entry name" value="DUF726"/>
</dbReference>
<keyword evidence="5 7" id="KW-0472">Membrane</keyword>
<dbReference type="EMBL" id="JBAWTH010000094">
    <property type="protein sequence ID" value="KAL2277756.1"/>
    <property type="molecule type" value="Genomic_DNA"/>
</dbReference>
<keyword evidence="3 7" id="KW-0812">Transmembrane</keyword>
<feature type="transmembrane region" description="Helical" evidence="7">
    <location>
        <begin position="287"/>
        <end position="316"/>
    </location>
</feature>
<proteinExistence type="inferred from homology"/>
<evidence type="ECO:0008006" key="10">
    <source>
        <dbReference type="Google" id="ProtNLM"/>
    </source>
</evidence>
<evidence type="ECO:0000256" key="2">
    <source>
        <dbReference type="ARBA" id="ARBA00009824"/>
    </source>
</evidence>
<feature type="transmembrane region" description="Helical" evidence="7">
    <location>
        <begin position="328"/>
        <end position="351"/>
    </location>
</feature>
<evidence type="ECO:0000313" key="9">
    <source>
        <dbReference type="Proteomes" id="UP001600888"/>
    </source>
</evidence>
<feature type="compositionally biased region" description="Acidic residues" evidence="6">
    <location>
        <begin position="777"/>
        <end position="787"/>
    </location>
</feature>
<accession>A0ABR4E5Q1</accession>
<name>A0ABR4E5Q1_9PEZI</name>
<evidence type="ECO:0000256" key="5">
    <source>
        <dbReference type="ARBA" id="ARBA00023136"/>
    </source>
</evidence>
<keyword evidence="4 7" id="KW-1133">Transmembrane helix</keyword>
<dbReference type="PANTHER" id="PTHR17920:SF22">
    <property type="entry name" value="DUF726 DOMAIN PROTEIN (AFU_ORTHOLOGUE AFUA_2G12860)"/>
    <property type="match status" value="1"/>
</dbReference>
<dbReference type="InterPro" id="IPR029058">
    <property type="entry name" value="AB_hydrolase_fold"/>
</dbReference>